<evidence type="ECO:0000256" key="5">
    <source>
        <dbReference type="SAM" id="SignalP"/>
    </source>
</evidence>
<dbReference type="GO" id="GO:0009055">
    <property type="term" value="F:electron transfer activity"/>
    <property type="evidence" value="ECO:0007669"/>
    <property type="project" value="InterPro"/>
</dbReference>
<proteinExistence type="predicted"/>
<protein>
    <recommendedName>
        <fullName evidence="6">Cytochrome c domain-containing protein</fullName>
    </recommendedName>
</protein>
<sequence>MKIINNDTIQRLCTLVLLIVGLALPLGSAQANSDDGIINLLFIGHDQREGSGYHLSYQYAPMFNQSLGREKIRMEYHEDLQQLTDTGLARFDAVMLYANYDQLSPQQEASLLRFVEQGGAFLPIHSASACFSKSDAYVKLVGGRFHSHGLETFTTRIAPGQENHPVVRGFKGFETKDETYVHSDHNKDGRTVLMLRDQEPWTWVRQQGKGRVFYTAYGHDEATWGQVAFHELLIRGILWSVGDEKRKANRALASSLPTAKYEDKGTIPNYRKVAPAPQYQHPLTPQETMALSMVEQGFELQLFVAEPDIANPVAFAWDERGRLFVAESLDYPNELRADGHGSDRISMCEDTDGDGRADRCSVFADGLNIPTGLVAVNGGFIVAQAPHFLFLKDTDGDGKADVRQVLNSVWGIEDTHAGPSNLRYGHDNRIWGAVGYSGTRSEAQGKFQNGLYRMDVDGRNIEPIAQLNNNTWGLGLSEDFEVFGSTANNAPAWHVPLWRNYVYGKHESMAPGMAAKIDDFSQVFPLTYNFLQVDSHGRYTAGAGFNLYTARAFPERFWNRSAFIGEPTAHFLGQFSLTENGSSYSAHNQGLLLASSDEWLSPVYADVGPDGQLWVADWYNFIIQHNPTPTKASAGFDATTGKGNAHENPLRDGKHGRIYRIVAKGAPAYTPLDLSKADSAGLVAALSNNNLFWRMTAQRKLVQEGRVDAVPALRNILLAPPTMDAIGLDVQSIHAIWTLQGLGHFTMANKANVATIQRALQHPSPATRKNAVRALVESGSTKDLAIAARLDDSDAKTRLWALVALAQQKPSKVAAQELLGLRTQLPSDPWLAQAFTLAALRHGDYYWAALNRTNNAVQGSFLQHFATLEQTPEYMIARQMMSRKSGDLTKTIASWQHLPDQRLPLMATALLEVWRDLRREPSDAELRALQGLLNRLDSESQMAFKLRASGLALEYPKVDEATYAKYYERYAFKPQVWQWSSPESGAVLYRQHCASCHGDDAGGDAALGAPALAGLDHAYIQTQLQKFLVGLRGTHFKDVDGISMRAAVDFLQPEQERMSNISHLSHYVATLPAVTQPSRVKGDVQRGAGYFATCVACHGADGKGNTELGAPRIAGQADWYLLKQLQKYRSGARGADPRDTTGQQMAAMAKTLPDDQALQDLVAYIHSLTAE</sequence>
<feature type="signal peptide" evidence="5">
    <location>
        <begin position="1"/>
        <end position="31"/>
    </location>
</feature>
<dbReference type="SUPFAM" id="SSF63829">
    <property type="entry name" value="Calcium-dependent phosphotriesterase"/>
    <property type="match status" value="1"/>
</dbReference>
<name>A0A266QEP6_9GAMM</name>
<dbReference type="AlphaFoldDB" id="A0A266QEP6"/>
<keyword evidence="5" id="KW-0732">Signal</keyword>
<dbReference type="GO" id="GO:0020037">
    <property type="term" value="F:heme binding"/>
    <property type="evidence" value="ECO:0007669"/>
    <property type="project" value="InterPro"/>
</dbReference>
<dbReference type="PROSITE" id="PS51007">
    <property type="entry name" value="CYTC"/>
    <property type="match status" value="2"/>
</dbReference>
<dbReference type="RefSeq" id="WP_094985145.1">
    <property type="nucleotide sequence ID" value="NZ_NHNI01000001.1"/>
</dbReference>
<gene>
    <name evidence="7" type="ORF">CBP51_12925</name>
</gene>
<keyword evidence="8" id="KW-1185">Reference proteome</keyword>
<feature type="domain" description="Cytochrome c" evidence="6">
    <location>
        <begin position="980"/>
        <end position="1072"/>
    </location>
</feature>
<dbReference type="InterPro" id="IPR013428">
    <property type="entry name" value="Membrane-bound_put_N"/>
</dbReference>
<dbReference type="InterPro" id="IPR009056">
    <property type="entry name" value="Cyt_c-like_dom"/>
</dbReference>
<dbReference type="Proteomes" id="UP000216101">
    <property type="component" value="Unassembled WGS sequence"/>
</dbReference>
<dbReference type="NCBIfam" id="TIGR02604">
    <property type="entry name" value="Piru_Ver_Nterm"/>
    <property type="match status" value="1"/>
</dbReference>
<dbReference type="Gene3D" id="1.25.10.10">
    <property type="entry name" value="Leucine-rich Repeat Variant"/>
    <property type="match status" value="1"/>
</dbReference>
<dbReference type="InterPro" id="IPR036909">
    <property type="entry name" value="Cyt_c-like_dom_sf"/>
</dbReference>
<dbReference type="SUPFAM" id="SSF46626">
    <property type="entry name" value="Cytochrome c"/>
    <property type="match status" value="2"/>
</dbReference>
<evidence type="ECO:0000256" key="3">
    <source>
        <dbReference type="ARBA" id="ARBA00023004"/>
    </source>
</evidence>
<keyword evidence="3 4" id="KW-0408">Iron</keyword>
<feature type="chain" id="PRO_5013215617" description="Cytochrome c domain-containing protein" evidence="5">
    <location>
        <begin position="32"/>
        <end position="1171"/>
    </location>
</feature>
<dbReference type="SUPFAM" id="SSF52317">
    <property type="entry name" value="Class I glutamine amidotransferase-like"/>
    <property type="match status" value="1"/>
</dbReference>
<feature type="domain" description="Cytochrome c" evidence="6">
    <location>
        <begin position="1082"/>
        <end position="1169"/>
    </location>
</feature>
<comment type="caution">
    <text evidence="7">The sequence shown here is derived from an EMBL/GenBank/DDBJ whole genome shotgun (WGS) entry which is preliminary data.</text>
</comment>
<evidence type="ECO:0000256" key="1">
    <source>
        <dbReference type="ARBA" id="ARBA00022617"/>
    </source>
</evidence>
<dbReference type="Pfam" id="PF00034">
    <property type="entry name" value="Cytochrom_C"/>
    <property type="match status" value="2"/>
</dbReference>
<dbReference type="InterPro" id="IPR016024">
    <property type="entry name" value="ARM-type_fold"/>
</dbReference>
<evidence type="ECO:0000256" key="2">
    <source>
        <dbReference type="ARBA" id="ARBA00022723"/>
    </source>
</evidence>
<dbReference type="InterPro" id="IPR011042">
    <property type="entry name" value="6-blade_b-propeller_TolB-like"/>
</dbReference>
<dbReference type="InterPro" id="IPR029062">
    <property type="entry name" value="Class_I_gatase-like"/>
</dbReference>
<evidence type="ECO:0000313" key="8">
    <source>
        <dbReference type="Proteomes" id="UP000216101"/>
    </source>
</evidence>
<dbReference type="InterPro" id="IPR011989">
    <property type="entry name" value="ARM-like"/>
</dbReference>
<dbReference type="GO" id="GO:0046872">
    <property type="term" value="F:metal ion binding"/>
    <property type="evidence" value="ECO:0007669"/>
    <property type="project" value="UniProtKB-KW"/>
</dbReference>
<evidence type="ECO:0000313" key="7">
    <source>
        <dbReference type="EMBL" id="OZY87819.1"/>
    </source>
</evidence>
<keyword evidence="1 4" id="KW-0349">Heme</keyword>
<dbReference type="Pfam" id="PF23500">
    <property type="entry name" value="DUF7133"/>
    <property type="match status" value="1"/>
</dbReference>
<dbReference type="Gene3D" id="1.10.760.10">
    <property type="entry name" value="Cytochrome c-like domain"/>
    <property type="match status" value="2"/>
</dbReference>
<dbReference type="EMBL" id="NHNI01000001">
    <property type="protein sequence ID" value="OZY87819.1"/>
    <property type="molecule type" value="Genomic_DNA"/>
</dbReference>
<evidence type="ECO:0000256" key="4">
    <source>
        <dbReference type="PROSITE-ProRule" id="PRU00433"/>
    </source>
</evidence>
<dbReference type="InterPro" id="IPR029010">
    <property type="entry name" value="ThuA-like"/>
</dbReference>
<keyword evidence="2 4" id="KW-0479">Metal-binding</keyword>
<accession>A0A266QEP6</accession>
<dbReference type="Gene3D" id="3.40.50.880">
    <property type="match status" value="1"/>
</dbReference>
<evidence type="ECO:0000259" key="6">
    <source>
        <dbReference type="PROSITE" id="PS51007"/>
    </source>
</evidence>
<dbReference type="Pfam" id="PF13646">
    <property type="entry name" value="HEAT_2"/>
    <property type="match status" value="1"/>
</dbReference>
<organism evidence="7 8">
    <name type="scientific">Cellvibrio mixtus</name>
    <dbReference type="NCBI Taxonomy" id="39650"/>
    <lineage>
        <taxon>Bacteria</taxon>
        <taxon>Pseudomonadati</taxon>
        <taxon>Pseudomonadota</taxon>
        <taxon>Gammaproteobacteria</taxon>
        <taxon>Cellvibrionales</taxon>
        <taxon>Cellvibrionaceae</taxon>
        <taxon>Cellvibrio</taxon>
    </lineage>
</organism>
<dbReference type="Pfam" id="PF06283">
    <property type="entry name" value="ThuA"/>
    <property type="match status" value="1"/>
</dbReference>
<dbReference type="InterPro" id="IPR055557">
    <property type="entry name" value="DUF7133"/>
</dbReference>
<dbReference type="Gene3D" id="2.120.10.30">
    <property type="entry name" value="TolB, C-terminal domain"/>
    <property type="match status" value="1"/>
</dbReference>
<dbReference type="PANTHER" id="PTHR33546">
    <property type="entry name" value="LARGE, MULTIFUNCTIONAL SECRETED PROTEIN-RELATED"/>
    <property type="match status" value="1"/>
</dbReference>
<dbReference type="SUPFAM" id="SSF48371">
    <property type="entry name" value="ARM repeat"/>
    <property type="match status" value="1"/>
</dbReference>
<reference evidence="8" key="1">
    <citation type="submission" date="2017-05" db="EMBL/GenBank/DDBJ databases">
        <authorList>
            <person name="Barney B.M."/>
        </authorList>
    </citation>
    <scope>NUCLEOTIDE SEQUENCE [LARGE SCALE GENOMIC DNA]</scope>
    <source>
        <strain evidence="8">PSBB022</strain>
    </source>
</reference>
<dbReference type="PANTHER" id="PTHR33546:SF1">
    <property type="entry name" value="LARGE, MULTIFUNCTIONAL SECRETED PROTEIN"/>
    <property type="match status" value="1"/>
</dbReference>